<sequence length="125" mass="14170">MPAADAEVLTRLLAAFNAHDLDLIMSFFADDCVLETPRGEHPWGTRFEGPAAVREGLAQRFRGLPDVHYAEDEHWVCGDHAVSRWLLTGTTNDGEQVRVRGCDLFDLDEDGRVRRKDSYWKIVQA</sequence>
<name>A0ABN3A7K4_9ACTN</name>
<accession>A0ABN3A7K4</accession>
<comment type="caution">
    <text evidence="2">The sequence shown here is derived from an EMBL/GenBank/DDBJ whole genome shotgun (WGS) entry which is preliminary data.</text>
</comment>
<dbReference type="Gene3D" id="3.10.450.50">
    <property type="match status" value="1"/>
</dbReference>
<proteinExistence type="predicted"/>
<keyword evidence="3" id="KW-1185">Reference proteome</keyword>
<dbReference type="Proteomes" id="UP001501771">
    <property type="component" value="Unassembled WGS sequence"/>
</dbReference>
<dbReference type="InterPro" id="IPR037401">
    <property type="entry name" value="SnoaL-like"/>
</dbReference>
<gene>
    <name evidence="2" type="ORF">GCM10009844_43080</name>
</gene>
<evidence type="ECO:0000259" key="1">
    <source>
        <dbReference type="Pfam" id="PF12680"/>
    </source>
</evidence>
<evidence type="ECO:0000313" key="3">
    <source>
        <dbReference type="Proteomes" id="UP001501771"/>
    </source>
</evidence>
<dbReference type="InterPro" id="IPR032710">
    <property type="entry name" value="NTF2-like_dom_sf"/>
</dbReference>
<evidence type="ECO:0000313" key="2">
    <source>
        <dbReference type="EMBL" id="GAA2155677.1"/>
    </source>
</evidence>
<dbReference type="RefSeq" id="WP_344157627.1">
    <property type="nucleotide sequence ID" value="NZ_BAAAQR010000018.1"/>
</dbReference>
<dbReference type="SUPFAM" id="SSF54427">
    <property type="entry name" value="NTF2-like"/>
    <property type="match status" value="1"/>
</dbReference>
<dbReference type="EMBL" id="BAAAQR010000018">
    <property type="protein sequence ID" value="GAA2155677.1"/>
    <property type="molecule type" value="Genomic_DNA"/>
</dbReference>
<protein>
    <submittedName>
        <fullName evidence="2">Nuclear transport factor 2 family protein</fullName>
    </submittedName>
</protein>
<reference evidence="2 3" key="1">
    <citation type="journal article" date="2019" name="Int. J. Syst. Evol. Microbiol.">
        <title>The Global Catalogue of Microorganisms (GCM) 10K type strain sequencing project: providing services to taxonomists for standard genome sequencing and annotation.</title>
        <authorList>
            <consortium name="The Broad Institute Genomics Platform"/>
            <consortium name="The Broad Institute Genome Sequencing Center for Infectious Disease"/>
            <person name="Wu L."/>
            <person name="Ma J."/>
        </authorList>
    </citation>
    <scope>NUCLEOTIDE SEQUENCE [LARGE SCALE GENOMIC DNA]</scope>
    <source>
        <strain evidence="2 3">JCM 16022</strain>
    </source>
</reference>
<feature type="domain" description="SnoaL-like" evidence="1">
    <location>
        <begin position="10"/>
        <end position="115"/>
    </location>
</feature>
<organism evidence="2 3">
    <name type="scientific">Nocardioides koreensis</name>
    <dbReference type="NCBI Taxonomy" id="433651"/>
    <lineage>
        <taxon>Bacteria</taxon>
        <taxon>Bacillati</taxon>
        <taxon>Actinomycetota</taxon>
        <taxon>Actinomycetes</taxon>
        <taxon>Propionibacteriales</taxon>
        <taxon>Nocardioidaceae</taxon>
        <taxon>Nocardioides</taxon>
    </lineage>
</organism>
<dbReference type="Pfam" id="PF12680">
    <property type="entry name" value="SnoaL_2"/>
    <property type="match status" value="1"/>
</dbReference>